<keyword evidence="1" id="KW-0812">Transmembrane</keyword>
<evidence type="ECO:0000313" key="2">
    <source>
        <dbReference type="EMBL" id="GAI60299.1"/>
    </source>
</evidence>
<keyword evidence="1" id="KW-0472">Membrane</keyword>
<feature type="transmembrane region" description="Helical" evidence="1">
    <location>
        <begin position="39"/>
        <end position="60"/>
    </location>
</feature>
<accession>X1RXP7</accession>
<protein>
    <submittedName>
        <fullName evidence="2">Uncharacterized protein</fullName>
    </submittedName>
</protein>
<proteinExistence type="predicted"/>
<name>X1RXP7_9ZZZZ</name>
<feature type="transmembrane region" description="Helical" evidence="1">
    <location>
        <begin position="66"/>
        <end position="83"/>
    </location>
</feature>
<organism evidence="2">
    <name type="scientific">marine sediment metagenome</name>
    <dbReference type="NCBI Taxonomy" id="412755"/>
    <lineage>
        <taxon>unclassified sequences</taxon>
        <taxon>metagenomes</taxon>
        <taxon>ecological metagenomes</taxon>
    </lineage>
</organism>
<reference evidence="2" key="1">
    <citation type="journal article" date="2014" name="Front. Microbiol.">
        <title>High frequency of phylogenetically diverse reductive dehalogenase-homologous genes in deep subseafloor sedimentary metagenomes.</title>
        <authorList>
            <person name="Kawai M."/>
            <person name="Futagami T."/>
            <person name="Toyoda A."/>
            <person name="Takaki Y."/>
            <person name="Nishi S."/>
            <person name="Hori S."/>
            <person name="Arai W."/>
            <person name="Tsubouchi T."/>
            <person name="Morono Y."/>
            <person name="Uchiyama I."/>
            <person name="Ito T."/>
            <person name="Fujiyama A."/>
            <person name="Inagaki F."/>
            <person name="Takami H."/>
        </authorList>
    </citation>
    <scope>NUCLEOTIDE SEQUENCE</scope>
    <source>
        <strain evidence="2">Expedition CK06-06</strain>
    </source>
</reference>
<gene>
    <name evidence="2" type="ORF">S12H4_04694</name>
</gene>
<dbReference type="EMBL" id="BARW01001480">
    <property type="protein sequence ID" value="GAI60299.1"/>
    <property type="molecule type" value="Genomic_DNA"/>
</dbReference>
<evidence type="ECO:0000256" key="1">
    <source>
        <dbReference type="SAM" id="Phobius"/>
    </source>
</evidence>
<dbReference type="AlphaFoldDB" id="X1RXP7"/>
<sequence length="318" mass="36911">KGFEDKKIVETVERLKANVEELAISKGISKSVDKRLRNLSFIVSAPLLGIAVIFLILPMIGIPVDSFFMFPLLCVFCMVPQLVKNTVVKKWYRFKEENKDEIYTKNRDDILVLKSYIGEVLANIRSNLLEMKVPLELIKFSLYNRDYENLKIINQKQIKGLTEYYISFEYPEGMEPFPIPESLRQQYEKPLFPEKQKDEKNFVVLTEMKGEDGVITSFVPSLKDKLAEKINQLLNDSEFTESPLKFTEIIPNYSEDTAIYCICGEIVEISVVNICNWKNKFKYYLFEGKQCQCGDQIYALSLMDSSEEIPEELKEIFS</sequence>
<keyword evidence="1" id="KW-1133">Transmembrane helix</keyword>
<comment type="caution">
    <text evidence="2">The sequence shown here is derived from an EMBL/GenBank/DDBJ whole genome shotgun (WGS) entry which is preliminary data.</text>
</comment>
<feature type="non-terminal residue" evidence="2">
    <location>
        <position position="1"/>
    </location>
</feature>